<dbReference type="RefSeq" id="WP_212385164.1">
    <property type="nucleotide sequence ID" value="NZ_JBBNIN010000007.1"/>
</dbReference>
<keyword evidence="2 4" id="KW-0808">Transferase</keyword>
<protein>
    <submittedName>
        <fullName evidence="4">Glycosyltransferase</fullName>
        <ecNumber evidence="4">2.4.-.-</ecNumber>
    </submittedName>
</protein>
<dbReference type="InterPro" id="IPR001173">
    <property type="entry name" value="Glyco_trans_2-like"/>
</dbReference>
<accession>A0ABV1IWQ2</accession>
<dbReference type="PANTHER" id="PTHR22916:SF51">
    <property type="entry name" value="GLYCOSYLTRANSFERASE EPSH-RELATED"/>
    <property type="match status" value="1"/>
</dbReference>
<evidence type="ECO:0000313" key="4">
    <source>
        <dbReference type="EMBL" id="MEQ2710762.1"/>
    </source>
</evidence>
<comment type="caution">
    <text evidence="4">The sequence shown here is derived from an EMBL/GenBank/DDBJ whole genome shotgun (WGS) entry which is preliminary data.</text>
</comment>
<keyword evidence="5" id="KW-1185">Reference proteome</keyword>
<dbReference type="GO" id="GO:0016757">
    <property type="term" value="F:glycosyltransferase activity"/>
    <property type="evidence" value="ECO:0007669"/>
    <property type="project" value="UniProtKB-KW"/>
</dbReference>
<dbReference type="InterPro" id="IPR029044">
    <property type="entry name" value="Nucleotide-diphossugar_trans"/>
</dbReference>
<dbReference type="EMBL" id="JBBNIN010000007">
    <property type="protein sequence ID" value="MEQ2710762.1"/>
    <property type="molecule type" value="Genomic_DNA"/>
</dbReference>
<dbReference type="Gene3D" id="3.90.550.10">
    <property type="entry name" value="Spore Coat Polysaccharide Biosynthesis Protein SpsA, Chain A"/>
    <property type="match status" value="1"/>
</dbReference>
<reference evidence="4 5" key="1">
    <citation type="submission" date="2024-04" db="EMBL/GenBank/DDBJ databases">
        <title>Human intestinal bacterial collection.</title>
        <authorList>
            <person name="Pauvert C."/>
            <person name="Hitch T.C.A."/>
            <person name="Clavel T."/>
        </authorList>
    </citation>
    <scope>NUCLEOTIDE SEQUENCE [LARGE SCALE GENOMIC DNA]</scope>
    <source>
        <strain evidence="4 5">CLA-AA-H249</strain>
    </source>
</reference>
<dbReference type="CDD" id="cd00761">
    <property type="entry name" value="Glyco_tranf_GTA_type"/>
    <property type="match status" value="1"/>
</dbReference>
<proteinExistence type="predicted"/>
<evidence type="ECO:0000313" key="5">
    <source>
        <dbReference type="Proteomes" id="UP001482154"/>
    </source>
</evidence>
<evidence type="ECO:0000259" key="3">
    <source>
        <dbReference type="Pfam" id="PF00535"/>
    </source>
</evidence>
<evidence type="ECO:0000256" key="2">
    <source>
        <dbReference type="ARBA" id="ARBA00022679"/>
    </source>
</evidence>
<evidence type="ECO:0000256" key="1">
    <source>
        <dbReference type="ARBA" id="ARBA00022676"/>
    </source>
</evidence>
<dbReference type="Pfam" id="PF00535">
    <property type="entry name" value="Glycos_transf_2"/>
    <property type="match status" value="1"/>
</dbReference>
<dbReference type="EC" id="2.4.-.-" evidence="4"/>
<dbReference type="SUPFAM" id="SSF53448">
    <property type="entry name" value="Nucleotide-diphospho-sugar transferases"/>
    <property type="match status" value="1"/>
</dbReference>
<feature type="domain" description="Glycosyltransferase 2-like" evidence="3">
    <location>
        <begin position="3"/>
        <end position="168"/>
    </location>
</feature>
<dbReference type="PANTHER" id="PTHR22916">
    <property type="entry name" value="GLYCOSYLTRANSFERASE"/>
    <property type="match status" value="1"/>
</dbReference>
<gene>
    <name evidence="4" type="ORF">AAAU51_06200</name>
</gene>
<name>A0ABV1IWQ2_9FIRM</name>
<dbReference type="Proteomes" id="UP001482154">
    <property type="component" value="Unassembled WGS sequence"/>
</dbReference>
<organism evidence="4 5">
    <name type="scientific">Anaerostipes amylophilus</name>
    <dbReference type="NCBI Taxonomy" id="2981779"/>
    <lineage>
        <taxon>Bacteria</taxon>
        <taxon>Bacillati</taxon>
        <taxon>Bacillota</taxon>
        <taxon>Clostridia</taxon>
        <taxon>Lachnospirales</taxon>
        <taxon>Lachnospiraceae</taxon>
        <taxon>Anaerostipes</taxon>
    </lineage>
</organism>
<sequence>MISIIVPVYNAEKYVSKTLQSILKQTYQNLEVIAVNDGSTDQTRNILDEYGKKYPEKLRVIHTENQGVTLARMEGLKIARGTWIGFVDCDDMIDPDMYELLIRNAEKYDADISHCGYQMQFADGRVNYFYNTKKIIIQDKYQGMKDLLEGDFIEPSLCNKIFHKQLFQKFFNNKKINTKIKINEDLLMNYYLFFYANKSVYEDICKYHYIIRNKSVTRKGLNKSRIYDPIKVKKIILNENIDEVREIAKKVYILTSINVYNSLMIDKSNKFKKDEIKVRNIIKENKEYIKLLGRKQKILGKMILYIPCLYKYIYRFYAKYLLRSKYN</sequence>
<keyword evidence="1 4" id="KW-0328">Glycosyltransferase</keyword>